<protein>
    <submittedName>
        <fullName evidence="1">Uncharacterized protein</fullName>
    </submittedName>
</protein>
<sequence>MIVRSQYASPLHLVADKEPISWNYGEIRPAKMVAIHPTNILIEDLGINSFREQRYIKFDAFIPTMERGIPIPRSFMRMGIKRNSKSDVRHLRKELGIVGSKRMIEYGNIFAFLNCTDRNPQLHSFCSRSPSHLEEQVFQVQKHVSELQEDFSRGKNDLRIFF</sequence>
<keyword evidence="2" id="KW-1185">Reference proteome</keyword>
<gene>
    <name evidence="1" type="ORF">L2E82_22451</name>
</gene>
<accession>A0ACB9DXT3</accession>
<reference evidence="1 2" key="2">
    <citation type="journal article" date="2022" name="Mol. Ecol. Resour.">
        <title>The genomes of chicory, endive, great burdock and yacon provide insights into Asteraceae paleo-polyploidization history and plant inulin production.</title>
        <authorList>
            <person name="Fan W."/>
            <person name="Wang S."/>
            <person name="Wang H."/>
            <person name="Wang A."/>
            <person name="Jiang F."/>
            <person name="Liu H."/>
            <person name="Zhao H."/>
            <person name="Xu D."/>
            <person name="Zhang Y."/>
        </authorList>
    </citation>
    <scope>NUCLEOTIDE SEQUENCE [LARGE SCALE GENOMIC DNA]</scope>
    <source>
        <strain evidence="2">cv. Punajuju</strain>
        <tissue evidence="1">Leaves</tissue>
    </source>
</reference>
<dbReference type="EMBL" id="CM042012">
    <property type="protein sequence ID" value="KAI3751367.1"/>
    <property type="molecule type" value="Genomic_DNA"/>
</dbReference>
<proteinExistence type="predicted"/>
<reference evidence="2" key="1">
    <citation type="journal article" date="2022" name="Mol. Ecol. Resour.">
        <title>The genomes of chicory, endive, great burdock and yacon provide insights into Asteraceae palaeo-polyploidization history and plant inulin production.</title>
        <authorList>
            <person name="Fan W."/>
            <person name="Wang S."/>
            <person name="Wang H."/>
            <person name="Wang A."/>
            <person name="Jiang F."/>
            <person name="Liu H."/>
            <person name="Zhao H."/>
            <person name="Xu D."/>
            <person name="Zhang Y."/>
        </authorList>
    </citation>
    <scope>NUCLEOTIDE SEQUENCE [LARGE SCALE GENOMIC DNA]</scope>
    <source>
        <strain evidence="2">cv. Punajuju</strain>
    </source>
</reference>
<evidence type="ECO:0000313" key="2">
    <source>
        <dbReference type="Proteomes" id="UP001055811"/>
    </source>
</evidence>
<evidence type="ECO:0000313" key="1">
    <source>
        <dbReference type="EMBL" id="KAI3751367.1"/>
    </source>
</evidence>
<organism evidence="1 2">
    <name type="scientific">Cichorium intybus</name>
    <name type="common">Chicory</name>
    <dbReference type="NCBI Taxonomy" id="13427"/>
    <lineage>
        <taxon>Eukaryota</taxon>
        <taxon>Viridiplantae</taxon>
        <taxon>Streptophyta</taxon>
        <taxon>Embryophyta</taxon>
        <taxon>Tracheophyta</taxon>
        <taxon>Spermatophyta</taxon>
        <taxon>Magnoliopsida</taxon>
        <taxon>eudicotyledons</taxon>
        <taxon>Gunneridae</taxon>
        <taxon>Pentapetalae</taxon>
        <taxon>asterids</taxon>
        <taxon>campanulids</taxon>
        <taxon>Asterales</taxon>
        <taxon>Asteraceae</taxon>
        <taxon>Cichorioideae</taxon>
        <taxon>Cichorieae</taxon>
        <taxon>Cichoriinae</taxon>
        <taxon>Cichorium</taxon>
    </lineage>
</organism>
<dbReference type="Proteomes" id="UP001055811">
    <property type="component" value="Linkage Group LG04"/>
</dbReference>
<name>A0ACB9DXT3_CICIN</name>
<comment type="caution">
    <text evidence="1">The sequence shown here is derived from an EMBL/GenBank/DDBJ whole genome shotgun (WGS) entry which is preliminary data.</text>
</comment>